<dbReference type="Gene3D" id="3.20.20.10">
    <property type="entry name" value="Alanine racemase"/>
    <property type="match status" value="1"/>
</dbReference>
<evidence type="ECO:0000256" key="8">
    <source>
        <dbReference type="PIRSR" id="PIRSR600183-50"/>
    </source>
</evidence>
<dbReference type="PROSITE" id="PS00878">
    <property type="entry name" value="ODR_DC_2_1"/>
    <property type="match status" value="1"/>
</dbReference>
<proteinExistence type="inferred from homology"/>
<dbReference type="AlphaFoldDB" id="M1N4P9"/>
<accession>M1N4P9</accession>
<dbReference type="PANTHER" id="PTHR11482:SF6">
    <property type="entry name" value="ORNITHINE DECARBOXYLASE 1-RELATED"/>
    <property type="match status" value="1"/>
</dbReference>
<evidence type="ECO:0000256" key="7">
    <source>
        <dbReference type="ARBA" id="ARBA00049127"/>
    </source>
</evidence>
<evidence type="ECO:0000256" key="3">
    <source>
        <dbReference type="ARBA" id="ARBA00022898"/>
    </source>
</evidence>
<evidence type="ECO:0000256" key="1">
    <source>
        <dbReference type="ARBA" id="ARBA00001933"/>
    </source>
</evidence>
<comment type="cofactor">
    <cofactor evidence="1 8">
        <name>pyridoxal 5'-phosphate</name>
        <dbReference type="ChEBI" id="CHEBI:597326"/>
    </cofactor>
</comment>
<dbReference type="InterPro" id="IPR022653">
    <property type="entry name" value="De-COase2_pyr-phos_BS"/>
</dbReference>
<dbReference type="GO" id="GO:0005737">
    <property type="term" value="C:cytoplasm"/>
    <property type="evidence" value="ECO:0007669"/>
    <property type="project" value="TreeGrafter"/>
</dbReference>
<dbReference type="PRINTS" id="PR01182">
    <property type="entry name" value="ORNDCRBXLASE"/>
</dbReference>
<dbReference type="FunFam" id="3.20.20.10:FF:000008">
    <property type="entry name" value="Ornithine decarboxylase"/>
    <property type="match status" value="1"/>
</dbReference>
<protein>
    <recommendedName>
        <fullName evidence="6">ornithine decarboxylase</fullName>
        <ecNumber evidence="6">4.1.1.17</ecNumber>
    </recommendedName>
</protein>
<evidence type="ECO:0000256" key="6">
    <source>
        <dbReference type="ARBA" id="ARBA00034138"/>
    </source>
</evidence>
<evidence type="ECO:0000313" key="11">
    <source>
        <dbReference type="Proteomes" id="UP000011729"/>
    </source>
</evidence>
<dbReference type="SUPFAM" id="SSF51419">
    <property type="entry name" value="PLP-binding barrel"/>
    <property type="match status" value="1"/>
</dbReference>
<dbReference type="PANTHER" id="PTHR11482">
    <property type="entry name" value="ARGININE/DIAMINOPIMELATE/ORNITHINE DECARBOXYLASE"/>
    <property type="match status" value="1"/>
</dbReference>
<keyword evidence="11" id="KW-1185">Reference proteome</keyword>
<dbReference type="SUPFAM" id="SSF50621">
    <property type="entry name" value="Alanine racemase C-terminal domain-like"/>
    <property type="match status" value="1"/>
</dbReference>
<dbReference type="Proteomes" id="UP000011729">
    <property type="component" value="Chromosome"/>
</dbReference>
<dbReference type="GO" id="GO:0004586">
    <property type="term" value="F:ornithine decarboxylase activity"/>
    <property type="evidence" value="ECO:0007669"/>
    <property type="project" value="UniProtKB-EC"/>
</dbReference>
<reference evidence="10 11" key="1">
    <citation type="journal article" date="2013" name="PLoS Genet.">
        <title>A gene transfer agent and a dynamic repertoire of secretion systems hold the keys to the explosive radiation of the emerging pathogen Bartonella.</title>
        <authorList>
            <person name="Guy L."/>
            <person name="Nystedt B."/>
            <person name="Toft C."/>
            <person name="Zaremba-Niedzwiedzka K."/>
            <person name="Berglund E.C."/>
            <person name="Granberg F."/>
            <person name="Naslund K."/>
            <person name="Eriksson A.S."/>
            <person name="Andersson S.G."/>
        </authorList>
    </citation>
    <scope>NUCLEOTIDE SEQUENCE [LARGE SCALE GENOMIC DNA]</scope>
    <source>
        <strain evidence="10 11">Aust/NH1</strain>
    </source>
</reference>
<dbReference type="HOGENOM" id="CLU_026444_1_3_5"/>
<dbReference type="InterPro" id="IPR000183">
    <property type="entry name" value="Orn/DAP/Arg_de-COase"/>
</dbReference>
<dbReference type="PATRIC" id="fig|1094489.3.peg.1233"/>
<dbReference type="InterPro" id="IPR009006">
    <property type="entry name" value="Ala_racemase/Decarboxylase_C"/>
</dbReference>
<dbReference type="EC" id="4.1.1.17" evidence="6"/>
<dbReference type="CDD" id="cd00622">
    <property type="entry name" value="PLPDE_III_ODC"/>
    <property type="match status" value="1"/>
</dbReference>
<comment type="pathway">
    <text evidence="5">Amine and polyamine biosynthesis; putrescine biosynthesis via L-ornithine pathway; putrescine from L-ornithine: step 1/1.</text>
</comment>
<comment type="similarity">
    <text evidence="2">Belongs to the Orn/Lys/Arg decarboxylase class-II family.</text>
</comment>
<comment type="catalytic activity">
    <reaction evidence="7">
        <text>L-ornithine + H(+) = putrescine + CO2</text>
        <dbReference type="Rhea" id="RHEA:22964"/>
        <dbReference type="ChEBI" id="CHEBI:15378"/>
        <dbReference type="ChEBI" id="CHEBI:16526"/>
        <dbReference type="ChEBI" id="CHEBI:46911"/>
        <dbReference type="ChEBI" id="CHEBI:326268"/>
        <dbReference type="EC" id="4.1.1.17"/>
    </reaction>
</comment>
<feature type="modified residue" description="N6-(pyridoxal phosphate)lysine" evidence="8">
    <location>
        <position position="48"/>
    </location>
</feature>
<evidence type="ECO:0000256" key="2">
    <source>
        <dbReference type="ARBA" id="ARBA00008872"/>
    </source>
</evidence>
<feature type="active site" description="Proton donor" evidence="8">
    <location>
        <position position="325"/>
    </location>
</feature>
<dbReference type="STRING" id="1094489.BAnh1_10040"/>
<dbReference type="InterPro" id="IPR002433">
    <property type="entry name" value="Orn_de-COase"/>
</dbReference>
<dbReference type="Pfam" id="PF02784">
    <property type="entry name" value="Orn_Arg_deC_N"/>
    <property type="match status" value="1"/>
</dbReference>
<gene>
    <name evidence="10" type="primary">speF</name>
    <name evidence="10" type="ordered locus">BAnh1_10040</name>
</gene>
<evidence type="ECO:0000256" key="4">
    <source>
        <dbReference type="ARBA" id="ARBA00023239"/>
    </source>
</evidence>
<keyword evidence="3 8" id="KW-0663">Pyridoxal phosphate</keyword>
<dbReference type="InterPro" id="IPR029066">
    <property type="entry name" value="PLP-binding_barrel"/>
</dbReference>
<dbReference type="eggNOG" id="COG0019">
    <property type="taxonomic scope" value="Bacteria"/>
</dbReference>
<dbReference type="Gene3D" id="2.40.37.10">
    <property type="entry name" value="Lyase, Ornithine Decarboxylase, Chain A, domain 1"/>
    <property type="match status" value="1"/>
</dbReference>
<evidence type="ECO:0000256" key="5">
    <source>
        <dbReference type="ARBA" id="ARBA00034115"/>
    </source>
</evidence>
<dbReference type="FunFam" id="2.40.37.10:FF:000004">
    <property type="entry name" value="Ornithine decarboxylase"/>
    <property type="match status" value="1"/>
</dbReference>
<dbReference type="InterPro" id="IPR022644">
    <property type="entry name" value="De-COase2_N"/>
</dbReference>
<evidence type="ECO:0000313" key="10">
    <source>
        <dbReference type="EMBL" id="AGF74874.1"/>
    </source>
</evidence>
<dbReference type="RefSeq" id="WP_015398378.1">
    <property type="nucleotide sequence ID" value="NC_020300.1"/>
</dbReference>
<dbReference type="OrthoDB" id="9802147at2"/>
<feature type="domain" description="Orn/DAP/Arg decarboxylase 2 N-terminal" evidence="9">
    <location>
        <begin position="26"/>
        <end position="259"/>
    </location>
</feature>
<keyword evidence="4" id="KW-0456">Lyase</keyword>
<dbReference type="KEGG" id="baus:BAnh1_10040"/>
<organism evidence="10 11">
    <name type="scientific">Bartonella australis (strain Aust/NH1)</name>
    <dbReference type="NCBI Taxonomy" id="1094489"/>
    <lineage>
        <taxon>Bacteria</taxon>
        <taxon>Pseudomonadati</taxon>
        <taxon>Pseudomonadota</taxon>
        <taxon>Alphaproteobacteria</taxon>
        <taxon>Hyphomicrobiales</taxon>
        <taxon>Bartonellaceae</taxon>
        <taxon>Bartonella</taxon>
    </lineage>
</organism>
<evidence type="ECO:0000259" key="9">
    <source>
        <dbReference type="Pfam" id="PF02784"/>
    </source>
</evidence>
<dbReference type="GO" id="GO:0033387">
    <property type="term" value="P:putrescine biosynthetic process from arginine, via ornithine"/>
    <property type="evidence" value="ECO:0007669"/>
    <property type="project" value="TreeGrafter"/>
</dbReference>
<dbReference type="PRINTS" id="PR01179">
    <property type="entry name" value="ODADCRBXLASE"/>
</dbReference>
<dbReference type="EMBL" id="CP003123">
    <property type="protein sequence ID" value="AGF74874.1"/>
    <property type="molecule type" value="Genomic_DNA"/>
</dbReference>
<sequence length="377" mass="41545">MATQRIRNFLATHCSESPCLVVDLDVVRENYLNFEKTFLQSRIFYAIKANPAPEILRLLVSLGSSFDAASVAEIEMALKAGAISECISFGNTIKKERDIMRAYALGVSLYAVDCIEEVEKIARSAPGSRVFCRILTDGRGAEWPLSRKFGCVPAMAVDVLRRAHQLGLQAHGVSFHVGSQQTDLNAWDRALSDAAKIFECLGKEGIQLKLVNMGGGFPTRYLKDVPTTQAYGTAIFDSLKKHFGNHIPETIIEPGRAMVGNAGVIRTEVVLISKKANNDNVRWVYLDVGKFNGLVETMDEAIRYPIETTHDDKTMEPCILAGPTCDSADIMYEKMPYLLPLSLTVGDELLIHGTGAYTMSYASVAFNGFEPLRSYVI</sequence>
<name>M1N4P9_BARAA</name>